<evidence type="ECO:0000256" key="8">
    <source>
        <dbReference type="HAMAP-Rule" id="MF_00238"/>
    </source>
</evidence>
<name>A0A401UYG4_9CELL</name>
<dbReference type="EC" id="2.7.4.25" evidence="8"/>
<evidence type="ECO:0000256" key="3">
    <source>
        <dbReference type="ARBA" id="ARBA00022741"/>
    </source>
</evidence>
<keyword evidence="2 8" id="KW-0808">Transferase</keyword>
<comment type="catalytic activity">
    <reaction evidence="7 8">
        <text>CMP + ATP = CDP + ADP</text>
        <dbReference type="Rhea" id="RHEA:11600"/>
        <dbReference type="ChEBI" id="CHEBI:30616"/>
        <dbReference type="ChEBI" id="CHEBI:58069"/>
        <dbReference type="ChEBI" id="CHEBI:60377"/>
        <dbReference type="ChEBI" id="CHEBI:456216"/>
        <dbReference type="EC" id="2.7.4.25"/>
    </reaction>
</comment>
<comment type="similarity">
    <text evidence="1 8">Belongs to the cytidylate kinase family. Type 1 subfamily.</text>
</comment>
<dbReference type="InterPro" id="IPR003136">
    <property type="entry name" value="Cytidylate_kin"/>
</dbReference>
<dbReference type="NCBIfam" id="TIGR00017">
    <property type="entry name" value="cmk"/>
    <property type="match status" value="1"/>
</dbReference>
<reference evidence="10 11" key="1">
    <citation type="submission" date="2018-11" db="EMBL/GenBank/DDBJ databases">
        <title>Draft genome sequence of Cellulomonas takizawaensis strain TKZ-21.</title>
        <authorList>
            <person name="Yamamura H."/>
            <person name="Hayashi T."/>
            <person name="Hamada M."/>
            <person name="Serisawa Y."/>
            <person name="Matsuyama K."/>
            <person name="Nakagawa Y."/>
            <person name="Otoguro M."/>
            <person name="Yanagida F."/>
            <person name="Hayakawa M."/>
        </authorList>
    </citation>
    <scope>NUCLEOTIDE SEQUENCE [LARGE SCALE GENOMIC DNA]</scope>
    <source>
        <strain evidence="10 11">TKZ-21</strain>
    </source>
</reference>
<evidence type="ECO:0000313" key="10">
    <source>
        <dbReference type="EMBL" id="GCD19664.1"/>
    </source>
</evidence>
<organism evidence="10 11">
    <name type="scientific">Cellulomonas algicola</name>
    <dbReference type="NCBI Taxonomy" id="2071633"/>
    <lineage>
        <taxon>Bacteria</taxon>
        <taxon>Bacillati</taxon>
        <taxon>Actinomycetota</taxon>
        <taxon>Actinomycetes</taxon>
        <taxon>Micrococcales</taxon>
        <taxon>Cellulomonadaceae</taxon>
        <taxon>Cellulomonas</taxon>
    </lineage>
</organism>
<evidence type="ECO:0000256" key="7">
    <source>
        <dbReference type="ARBA" id="ARBA00048478"/>
    </source>
</evidence>
<keyword evidence="5 8" id="KW-0067">ATP-binding</keyword>
<dbReference type="GO" id="GO:0005524">
    <property type="term" value="F:ATP binding"/>
    <property type="evidence" value="ECO:0007669"/>
    <property type="project" value="UniProtKB-UniRule"/>
</dbReference>
<comment type="subcellular location">
    <subcellularLocation>
        <location evidence="8">Cytoplasm</location>
    </subcellularLocation>
</comment>
<evidence type="ECO:0000256" key="4">
    <source>
        <dbReference type="ARBA" id="ARBA00022777"/>
    </source>
</evidence>
<dbReference type="GO" id="GO:0036430">
    <property type="term" value="F:CMP kinase activity"/>
    <property type="evidence" value="ECO:0007669"/>
    <property type="project" value="RHEA"/>
</dbReference>
<dbReference type="EMBL" id="BHYL01000086">
    <property type="protein sequence ID" value="GCD19664.1"/>
    <property type="molecule type" value="Genomic_DNA"/>
</dbReference>
<dbReference type="SUPFAM" id="SSF52540">
    <property type="entry name" value="P-loop containing nucleoside triphosphate hydrolases"/>
    <property type="match status" value="1"/>
</dbReference>
<evidence type="ECO:0000259" key="9">
    <source>
        <dbReference type="Pfam" id="PF02224"/>
    </source>
</evidence>
<comment type="catalytic activity">
    <reaction evidence="6 8">
        <text>dCMP + ATP = dCDP + ADP</text>
        <dbReference type="Rhea" id="RHEA:25094"/>
        <dbReference type="ChEBI" id="CHEBI:30616"/>
        <dbReference type="ChEBI" id="CHEBI:57566"/>
        <dbReference type="ChEBI" id="CHEBI:58593"/>
        <dbReference type="ChEBI" id="CHEBI:456216"/>
        <dbReference type="EC" id="2.7.4.25"/>
    </reaction>
</comment>
<dbReference type="GO" id="GO:0006220">
    <property type="term" value="P:pyrimidine nucleotide metabolic process"/>
    <property type="evidence" value="ECO:0007669"/>
    <property type="project" value="UniProtKB-UniRule"/>
</dbReference>
<keyword evidence="3 8" id="KW-0547">Nucleotide-binding</keyword>
<dbReference type="Proteomes" id="UP000288246">
    <property type="component" value="Unassembled WGS sequence"/>
</dbReference>
<sequence length="237" mass="24486">MSTIPAPFVVAIDGPSGSGKSSVSRAVARALGLAYVDTGATYRAATWWCLAQGVPLTDTDAVAAAVRTLPLDLGVDPDAPTVVVDGTDVSADIRETAISAAVSAVATNLEARAELGRRQRALIEAEREPGSFSGGRGVVAEGRDITTVIAPDADVRVLLTASEEARLARRALDVHGTADAQAVEATRDQVLRRDADDSTVVQFHTAADGVVTVDSSHLDFEQTVEAVLAVVTAASRA</sequence>
<dbReference type="HAMAP" id="MF_00238">
    <property type="entry name" value="Cytidyl_kinase_type1"/>
    <property type="match status" value="1"/>
</dbReference>
<dbReference type="Pfam" id="PF02224">
    <property type="entry name" value="Cytidylate_kin"/>
    <property type="match status" value="1"/>
</dbReference>
<feature type="domain" description="Cytidylate kinase" evidence="9">
    <location>
        <begin position="10"/>
        <end position="231"/>
    </location>
</feature>
<evidence type="ECO:0000313" key="11">
    <source>
        <dbReference type="Proteomes" id="UP000288246"/>
    </source>
</evidence>
<feature type="binding site" evidence="8">
    <location>
        <begin position="14"/>
        <end position="22"/>
    </location>
    <ligand>
        <name>ATP</name>
        <dbReference type="ChEBI" id="CHEBI:30616"/>
    </ligand>
</feature>
<dbReference type="CDD" id="cd02020">
    <property type="entry name" value="CMPK"/>
    <property type="match status" value="1"/>
</dbReference>
<proteinExistence type="inferred from homology"/>
<protein>
    <recommendedName>
        <fullName evidence="8">Cytidylate kinase</fullName>
        <shortName evidence="8">CK</shortName>
        <ecNumber evidence="8">2.7.4.25</ecNumber>
    </recommendedName>
    <alternativeName>
        <fullName evidence="8">Cytidine monophosphate kinase</fullName>
        <shortName evidence="8">CMP kinase</shortName>
    </alternativeName>
</protein>
<dbReference type="AlphaFoldDB" id="A0A401UYG4"/>
<evidence type="ECO:0000256" key="5">
    <source>
        <dbReference type="ARBA" id="ARBA00022840"/>
    </source>
</evidence>
<dbReference type="InterPro" id="IPR011994">
    <property type="entry name" value="Cytidylate_kinase_dom"/>
</dbReference>
<evidence type="ECO:0000256" key="2">
    <source>
        <dbReference type="ARBA" id="ARBA00022679"/>
    </source>
</evidence>
<accession>A0A401UYG4</accession>
<keyword evidence="8" id="KW-0963">Cytoplasm</keyword>
<keyword evidence="4 8" id="KW-0418">Kinase</keyword>
<evidence type="ECO:0000256" key="6">
    <source>
        <dbReference type="ARBA" id="ARBA00047615"/>
    </source>
</evidence>
<comment type="caution">
    <text evidence="10">The sequence shown here is derived from an EMBL/GenBank/DDBJ whole genome shotgun (WGS) entry which is preliminary data.</text>
</comment>
<gene>
    <name evidence="8" type="primary">cmk</name>
    <name evidence="10" type="ORF">CTKZ_12260</name>
</gene>
<dbReference type="GO" id="GO:0005737">
    <property type="term" value="C:cytoplasm"/>
    <property type="evidence" value="ECO:0007669"/>
    <property type="project" value="UniProtKB-SubCell"/>
</dbReference>
<dbReference type="InterPro" id="IPR027417">
    <property type="entry name" value="P-loop_NTPase"/>
</dbReference>
<dbReference type="GO" id="GO:0036431">
    <property type="term" value="F:dCMP kinase activity"/>
    <property type="evidence" value="ECO:0007669"/>
    <property type="project" value="InterPro"/>
</dbReference>
<keyword evidence="11" id="KW-1185">Reference proteome</keyword>
<dbReference type="Gene3D" id="3.40.50.300">
    <property type="entry name" value="P-loop containing nucleotide triphosphate hydrolases"/>
    <property type="match status" value="1"/>
</dbReference>
<evidence type="ECO:0000256" key="1">
    <source>
        <dbReference type="ARBA" id="ARBA00009427"/>
    </source>
</evidence>